<name>A0A2L2TPB6_9HYPO</name>
<reference evidence="3" key="1">
    <citation type="submission" date="2014-10" db="EMBL/GenBank/DDBJ databases">
        <authorList>
            <person name="King R."/>
        </authorList>
    </citation>
    <scope>NUCLEOTIDE SEQUENCE [LARGE SCALE GENOMIC DNA]</scope>
    <source>
        <strain evidence="3">A3/5</strain>
    </source>
</reference>
<dbReference type="GeneID" id="37258605"/>
<dbReference type="RefSeq" id="XP_025586250.1">
    <property type="nucleotide sequence ID" value="XM_025735555.2"/>
</dbReference>
<dbReference type="SUPFAM" id="SSF88713">
    <property type="entry name" value="Glycoside hydrolase/deacetylase"/>
    <property type="match status" value="1"/>
</dbReference>
<sequence length="233" mass="26963">MKFTLYAVAQALEKQPEVAARCMQEGHDVASHGYRWVDHHGRSHDKEKEFIRKAIKSLKSLRGYAPKGWCYGRPSPRSRTLVPQVYQEMGEELKWTSDTYADDVPYWIDLPSKHNKQNPKGCLMIPYSYDCNDFKFHTVTGFNDPDGFCTHLKNAFDLLYDEGEDGEPKIMTVGLYCRIIGRPGRFKALKDFVDYIEQKEGVWVTTRTEIAEVFKTQFPYNRGQLVEGEDSET</sequence>
<evidence type="ECO:0000259" key="1">
    <source>
        <dbReference type="PROSITE" id="PS51677"/>
    </source>
</evidence>
<dbReference type="InterPro" id="IPR011330">
    <property type="entry name" value="Glyco_hydro/deAcase_b/a-brl"/>
</dbReference>
<feature type="domain" description="NodB homology" evidence="1">
    <location>
        <begin position="1"/>
        <end position="205"/>
    </location>
</feature>
<dbReference type="EMBL" id="LN649230">
    <property type="protein sequence ID" value="CEI62530.1"/>
    <property type="molecule type" value="Genomic_DNA"/>
</dbReference>
<dbReference type="GO" id="GO:0005975">
    <property type="term" value="P:carbohydrate metabolic process"/>
    <property type="evidence" value="ECO:0007669"/>
    <property type="project" value="InterPro"/>
</dbReference>
<dbReference type="PROSITE" id="PS51677">
    <property type="entry name" value="NODB"/>
    <property type="match status" value="1"/>
</dbReference>
<dbReference type="InterPro" id="IPR002509">
    <property type="entry name" value="NODB_dom"/>
</dbReference>
<proteinExistence type="predicted"/>
<evidence type="ECO:0000313" key="3">
    <source>
        <dbReference type="Proteomes" id="UP000245910"/>
    </source>
</evidence>
<dbReference type="STRING" id="56646.A0A2L2TPB6"/>
<protein>
    <recommendedName>
        <fullName evidence="1">NodB homology domain-containing protein</fullName>
    </recommendedName>
</protein>
<dbReference type="GO" id="GO:0016810">
    <property type="term" value="F:hydrolase activity, acting on carbon-nitrogen (but not peptide) bonds"/>
    <property type="evidence" value="ECO:0007669"/>
    <property type="project" value="InterPro"/>
</dbReference>
<dbReference type="OrthoDB" id="9970124at2759"/>
<dbReference type="PANTHER" id="PTHR43123:SF1">
    <property type="entry name" value="POLYSACCHARIDE DEACETYLASE-RELATED"/>
    <property type="match status" value="1"/>
</dbReference>
<dbReference type="Pfam" id="PF01522">
    <property type="entry name" value="Polysacc_deac_1"/>
    <property type="match status" value="1"/>
</dbReference>
<dbReference type="AlphaFoldDB" id="A0A2L2TPB6"/>
<keyword evidence="3" id="KW-1185">Reference proteome</keyword>
<evidence type="ECO:0000313" key="2">
    <source>
        <dbReference type="EMBL" id="CEI62530.1"/>
    </source>
</evidence>
<dbReference type="PANTHER" id="PTHR43123">
    <property type="entry name" value="POLYSACCHARIDE DEACETYLASE-RELATED"/>
    <property type="match status" value="1"/>
</dbReference>
<dbReference type="Gene3D" id="3.20.20.370">
    <property type="entry name" value="Glycoside hydrolase/deacetylase"/>
    <property type="match status" value="1"/>
</dbReference>
<dbReference type="Proteomes" id="UP000245910">
    <property type="component" value="Chromosome II"/>
</dbReference>
<accession>A0A2L2TPB6</accession>
<dbReference type="KEGG" id="fvn:FVRRES_06966"/>
<organism evidence="2 3">
    <name type="scientific">Fusarium venenatum</name>
    <dbReference type="NCBI Taxonomy" id="56646"/>
    <lineage>
        <taxon>Eukaryota</taxon>
        <taxon>Fungi</taxon>
        <taxon>Dikarya</taxon>
        <taxon>Ascomycota</taxon>
        <taxon>Pezizomycotina</taxon>
        <taxon>Sordariomycetes</taxon>
        <taxon>Hypocreomycetidae</taxon>
        <taxon>Hypocreales</taxon>
        <taxon>Nectriaceae</taxon>
        <taxon>Fusarium</taxon>
    </lineage>
</organism>